<dbReference type="Proteomes" id="UP001231362">
    <property type="component" value="Unassembled WGS sequence"/>
</dbReference>
<gene>
    <name evidence="3" type="ORF">J2S07_002872</name>
</gene>
<proteinExistence type="predicted"/>
<dbReference type="EMBL" id="JAUSTU010000013">
    <property type="protein sequence ID" value="MDQ0156551.1"/>
    <property type="molecule type" value="Genomic_DNA"/>
</dbReference>
<dbReference type="Gene3D" id="3.40.50.300">
    <property type="entry name" value="P-loop containing nucleotide triphosphate hydrolases"/>
    <property type="match status" value="2"/>
</dbReference>
<evidence type="ECO:0000313" key="4">
    <source>
        <dbReference type="Proteomes" id="UP001231362"/>
    </source>
</evidence>
<sequence>MTAEKFALDFLVEPSNQYFGNEKSIQFQKPQTLELMDISLYHIEEITFEEKSPRKEALENVISSLNIDGVNLIYLILGDKKGVHFYFGVARDLYKNEELDLEIRDIGELVLKPSLRGNFRGSVVSEVKPAEKKAILHKIQGMRNNAFLEGVPGINKEDEHFQGVDRLVDVMLGDEFGLMIIAKPMNREEIFEIEESLYHLYAAVTPLSKRSVQDSISKGLGTTEQNSNGSSTTKGENTSRADQEGSGTNDSEQTGWSKGENKSVQSSTSNQSSSSSKSESKGGSTGSNGSKTTGKSTSKSVSITTGSSESYSTNQSVTKGSSTNEGTSTSTTIEFVNKQAQDWLKYLDEAIIPRLDYGKGKGIFVSTIYLFTQNKGSLIKLGNTVKALYSGETGNKVPLKVYEIKDRSRLQPLQNFQLPYGKARKSFSQNEQMARAAYSQYVNAKSEVCIGNWLSTKELSLIAGLPQKEIVGLPLREEVEFGLNFSNKTDNTITLGKVVQSGNVIEEIDVSLDKDNLNKHLFITGVTGSGKTTTCQKLLMDSELPFLVIEPAKTEYRILTEQYPDLLIFTLGREIAAPFRLNPFEFFPHESITSRVDMIKASIESAFEMEAAIPQIIEAAIYKCYEDYGWNIATNKNVMYEDPFADGVFAFPTLGDLIQKTNVVVHEQGFDERLKNDYIGSIKARLQGLLIGAKGFMLNTKRSVDFGQFLDSRVVLELEEIRSASEKSLIMGFILTNLTEAIKAKYLQHGAFEHITLIEEAHRLLSKYMPGDSLNKKQGVEVFSDILAEIRKYGESLIIVDQIPGKLTPEVLKNTNTKIVHRIFAQDDKDALGNTMALTDEQKQFLSHLETGRAVVFTQGWPKAIQVQIERTTNTTGDLIIKDEEIRRNILEFYRSTYRRGVFQGLESLPEIANIAELEHYLELLREDTFFKSYEHFVKKCDLEDTLTLELVKLVKKYELNFISQYLVNRYYRETEECSLAERTERVVAFFNQLLDGLEPNLVNKHYRKLKLLK</sequence>
<feature type="compositionally biased region" description="Low complexity" evidence="1">
    <location>
        <begin position="262"/>
        <end position="277"/>
    </location>
</feature>
<feature type="compositionally biased region" description="Low complexity" evidence="1">
    <location>
        <begin position="287"/>
        <end position="329"/>
    </location>
</feature>
<name>A0ABT9V6I0_9BACL</name>
<accession>A0ABT9V6I0</accession>
<organism evidence="3 4">
    <name type="scientific">Anoxybacillus andreesenii</name>
    <dbReference type="NCBI Taxonomy" id="1325932"/>
    <lineage>
        <taxon>Bacteria</taxon>
        <taxon>Bacillati</taxon>
        <taxon>Bacillota</taxon>
        <taxon>Bacilli</taxon>
        <taxon>Bacillales</taxon>
        <taxon>Anoxybacillaceae</taxon>
        <taxon>Anoxybacillus</taxon>
    </lineage>
</organism>
<keyword evidence="4" id="KW-1185">Reference proteome</keyword>
<feature type="compositionally biased region" description="Polar residues" evidence="1">
    <location>
        <begin position="215"/>
        <end position="236"/>
    </location>
</feature>
<reference evidence="3 4" key="1">
    <citation type="submission" date="2023-07" db="EMBL/GenBank/DDBJ databases">
        <title>Genomic Encyclopedia of Type Strains, Phase IV (KMG-IV): sequencing the most valuable type-strain genomes for metagenomic binning, comparative biology and taxonomic classification.</title>
        <authorList>
            <person name="Goeker M."/>
        </authorList>
    </citation>
    <scope>NUCLEOTIDE SEQUENCE [LARGE SCALE GENOMIC DNA]</scope>
    <source>
        <strain evidence="3 4">DSM 23948</strain>
    </source>
</reference>
<evidence type="ECO:0000256" key="1">
    <source>
        <dbReference type="SAM" id="MobiDB-lite"/>
    </source>
</evidence>
<evidence type="ECO:0000259" key="2">
    <source>
        <dbReference type="Pfam" id="PF01935"/>
    </source>
</evidence>
<dbReference type="PANTHER" id="PTHR42957">
    <property type="entry name" value="HELICASE MJ1565-RELATED"/>
    <property type="match status" value="1"/>
</dbReference>
<feature type="compositionally biased region" description="Polar residues" evidence="1">
    <location>
        <begin position="244"/>
        <end position="256"/>
    </location>
</feature>
<evidence type="ECO:0000313" key="3">
    <source>
        <dbReference type="EMBL" id="MDQ0156551.1"/>
    </source>
</evidence>
<dbReference type="RefSeq" id="WP_307151058.1">
    <property type="nucleotide sequence ID" value="NZ_JAUSTU010000013.1"/>
</dbReference>
<comment type="caution">
    <text evidence="3">The sequence shown here is derived from an EMBL/GenBank/DDBJ whole genome shotgun (WGS) entry which is preliminary data.</text>
</comment>
<dbReference type="InterPro" id="IPR002789">
    <property type="entry name" value="HerA_central"/>
</dbReference>
<dbReference type="InterPro" id="IPR027417">
    <property type="entry name" value="P-loop_NTPase"/>
</dbReference>
<protein>
    <submittedName>
        <fullName evidence="3">Nucleoside-triphosphatase THEP1</fullName>
    </submittedName>
</protein>
<feature type="region of interest" description="Disordered" evidence="1">
    <location>
        <begin position="215"/>
        <end position="329"/>
    </location>
</feature>
<dbReference type="PANTHER" id="PTHR42957:SF1">
    <property type="entry name" value="HELICASE MJ1565-RELATED"/>
    <property type="match status" value="1"/>
</dbReference>
<dbReference type="SUPFAM" id="SSF52540">
    <property type="entry name" value="P-loop containing nucleoside triphosphate hydrolases"/>
    <property type="match status" value="1"/>
</dbReference>
<feature type="domain" description="Helicase HerA central" evidence="2">
    <location>
        <begin position="495"/>
        <end position="540"/>
    </location>
</feature>
<dbReference type="InterPro" id="IPR008571">
    <property type="entry name" value="HerA-like"/>
</dbReference>
<dbReference type="Pfam" id="PF01935">
    <property type="entry name" value="DUF87"/>
    <property type="match status" value="1"/>
</dbReference>